<proteinExistence type="inferred from homology"/>
<name>A0A446CQK8_9BURK</name>
<dbReference type="SUPFAM" id="SSF53850">
    <property type="entry name" value="Periplasmic binding protein-like II"/>
    <property type="match status" value="1"/>
</dbReference>
<organism evidence="3 5">
    <name type="scientific">Achromobacter veterisilvae</name>
    <dbReference type="NCBI Taxonomy" id="2069367"/>
    <lineage>
        <taxon>Bacteria</taxon>
        <taxon>Pseudomonadati</taxon>
        <taxon>Pseudomonadota</taxon>
        <taxon>Betaproteobacteria</taxon>
        <taxon>Burkholderiales</taxon>
        <taxon>Alcaligenaceae</taxon>
        <taxon>Achromobacter</taxon>
    </lineage>
</organism>
<keyword evidence="6" id="KW-1185">Reference proteome</keyword>
<evidence type="ECO:0000313" key="6">
    <source>
        <dbReference type="Proteomes" id="UP001456224"/>
    </source>
</evidence>
<dbReference type="PANTHER" id="PTHR42928">
    <property type="entry name" value="TRICARBOXYLATE-BINDING PROTEIN"/>
    <property type="match status" value="1"/>
</dbReference>
<dbReference type="Proteomes" id="UP001456224">
    <property type="component" value="Chromosome"/>
</dbReference>
<dbReference type="Gene3D" id="3.40.190.10">
    <property type="entry name" value="Periplasmic binding protein-like II"/>
    <property type="match status" value="1"/>
</dbReference>
<comment type="similarity">
    <text evidence="1">Belongs to the UPF0065 (bug) family.</text>
</comment>
<gene>
    <name evidence="3" type="ORF">AVE30378_03848</name>
    <name evidence="4" type="ORF">WHX56_21975</name>
</gene>
<dbReference type="InterPro" id="IPR042100">
    <property type="entry name" value="Bug_dom1"/>
</dbReference>
<reference evidence="4 6" key="2">
    <citation type="submission" date="2024-03" db="EMBL/GenBank/DDBJ databases">
        <title>Reference genomes for the five species model microbial community.</title>
        <authorList>
            <person name="Padfield D."/>
        </authorList>
    </citation>
    <scope>NUCLEOTIDE SEQUENCE [LARGE SCALE GENOMIC DNA]</scope>
    <source>
        <strain evidence="4 6">AB1</strain>
    </source>
</reference>
<dbReference type="RefSeq" id="WP_129242498.1">
    <property type="nucleotide sequence ID" value="NZ_CP148753.1"/>
</dbReference>
<dbReference type="Pfam" id="PF03401">
    <property type="entry name" value="TctC"/>
    <property type="match status" value="1"/>
</dbReference>
<evidence type="ECO:0000313" key="3">
    <source>
        <dbReference type="EMBL" id="SSW70113.1"/>
    </source>
</evidence>
<accession>A0A446CQK8</accession>
<dbReference type="PANTHER" id="PTHR42928:SF5">
    <property type="entry name" value="BLR1237 PROTEIN"/>
    <property type="match status" value="1"/>
</dbReference>
<evidence type="ECO:0000256" key="1">
    <source>
        <dbReference type="ARBA" id="ARBA00006987"/>
    </source>
</evidence>
<feature type="signal peptide" evidence="2">
    <location>
        <begin position="1"/>
        <end position="23"/>
    </location>
</feature>
<dbReference type="OrthoDB" id="8678875at2"/>
<evidence type="ECO:0000313" key="5">
    <source>
        <dbReference type="Proteomes" id="UP000289465"/>
    </source>
</evidence>
<dbReference type="InterPro" id="IPR005064">
    <property type="entry name" value="BUG"/>
</dbReference>
<dbReference type="EMBL" id="CP148753">
    <property type="protein sequence ID" value="WXR72303.1"/>
    <property type="molecule type" value="Genomic_DNA"/>
</dbReference>
<dbReference type="EMBL" id="UFQC01000021">
    <property type="protein sequence ID" value="SSW70113.1"/>
    <property type="molecule type" value="Genomic_DNA"/>
</dbReference>
<sequence length="324" mass="34008">MRFSRYSIAAATMGLAAMTCVSAQEAYPSKPVRVVVPWTAGQATDAAARAVAERLNDSMKQAFIIDNRPGAGGAIGSETVARSAPDGYTLLAGSTGSVTINPLLFKTNYDTQSFAPAGIIATVPYVLVTAASFPAKDARELVALLKANPDKYSFASSGNGSIGHLTSELFISQIGAKVSHIPYKGSSGALVDVMAGRVDFMFDSVTSVLPQLKSGKIRAYGISSLKRSSSLREVPPLAESAGLPGFDLYAWIGLLAPVGTPEPVLESLNKGIHAAVSSPSIKEKYLTLGIEPVEASSPSDMTKVIEAERSRLQELIRTALIQAD</sequence>
<dbReference type="AlphaFoldDB" id="A0A446CQK8"/>
<reference evidence="3 5" key="1">
    <citation type="submission" date="2018-07" db="EMBL/GenBank/DDBJ databases">
        <authorList>
            <person name="Peeters C."/>
        </authorList>
    </citation>
    <scope>NUCLEOTIDE SEQUENCE [LARGE SCALE GENOMIC DNA]</scope>
    <source>
        <strain evidence="3 5">LMG 30378</strain>
    </source>
</reference>
<evidence type="ECO:0000256" key="2">
    <source>
        <dbReference type="SAM" id="SignalP"/>
    </source>
</evidence>
<dbReference type="PIRSF" id="PIRSF017082">
    <property type="entry name" value="YflP"/>
    <property type="match status" value="1"/>
</dbReference>
<dbReference type="Proteomes" id="UP000289465">
    <property type="component" value="Unassembled WGS sequence"/>
</dbReference>
<evidence type="ECO:0000313" key="4">
    <source>
        <dbReference type="EMBL" id="WXR72303.1"/>
    </source>
</evidence>
<protein>
    <submittedName>
        <fullName evidence="4">Tripartite tricarboxylate transporter substrate-binding protein</fullName>
    </submittedName>
</protein>
<keyword evidence="2" id="KW-0732">Signal</keyword>
<feature type="chain" id="PRO_5019193362" evidence="2">
    <location>
        <begin position="24"/>
        <end position="324"/>
    </location>
</feature>
<dbReference type="Gene3D" id="3.40.190.150">
    <property type="entry name" value="Bordetella uptake gene, domain 1"/>
    <property type="match status" value="1"/>
</dbReference>